<keyword evidence="5" id="KW-0969">Cilium</keyword>
<dbReference type="RefSeq" id="WP_158339282.1">
    <property type="nucleotide sequence ID" value="NZ_CP034891.1"/>
</dbReference>
<dbReference type="Proteomes" id="UP000298660">
    <property type="component" value="Chromosome"/>
</dbReference>
<reference evidence="5 6" key="2">
    <citation type="submission" date="2019-05" db="EMBL/GenBank/DDBJ databases">
        <title>Genome evolution of the obligate endosymbiont Buchnera aphidicola.</title>
        <authorList>
            <person name="Moran N.A."/>
        </authorList>
    </citation>
    <scope>NUCLEOTIDE SEQUENCE [LARGE SCALE GENOMIC DNA]</scope>
    <source>
        <strain evidence="5 6">Ala</strain>
    </source>
</reference>
<protein>
    <submittedName>
        <fullName evidence="5">Flagellar hook-length control protein FliK</fullName>
    </submittedName>
</protein>
<dbReference type="AlphaFoldDB" id="A0A4D6XLL3"/>
<gene>
    <name evidence="5" type="ORF">D9V61_00390</name>
</gene>
<evidence type="ECO:0000313" key="5">
    <source>
        <dbReference type="EMBL" id="QCI17493.1"/>
    </source>
</evidence>
<dbReference type="OrthoDB" id="6554452at2"/>
<dbReference type="PRINTS" id="PR01007">
    <property type="entry name" value="FLGHOOKFLIK"/>
</dbReference>
<accession>A0A4D6XLL3</accession>
<evidence type="ECO:0000256" key="3">
    <source>
        <dbReference type="ARBA" id="ARBA00022795"/>
    </source>
</evidence>
<dbReference type="Pfam" id="PF02120">
    <property type="entry name" value="Flg_hook"/>
    <property type="match status" value="1"/>
</dbReference>
<evidence type="ECO:0000256" key="2">
    <source>
        <dbReference type="ARBA" id="ARBA00009149"/>
    </source>
</evidence>
<proteinExistence type="inferred from homology"/>
<keyword evidence="5" id="KW-0966">Cell projection</keyword>
<dbReference type="InterPro" id="IPR038610">
    <property type="entry name" value="FliK-like_C_sf"/>
</dbReference>
<feature type="domain" description="Flagellar hook-length control protein-like C-terminal" evidence="4">
    <location>
        <begin position="270"/>
        <end position="344"/>
    </location>
</feature>
<organism evidence="5 6">
    <name type="scientific">Buchnera aphidicola</name>
    <name type="common">Acyrthosiphon lactucae</name>
    <dbReference type="NCBI Taxonomy" id="1241832"/>
    <lineage>
        <taxon>Bacteria</taxon>
        <taxon>Pseudomonadati</taxon>
        <taxon>Pseudomonadota</taxon>
        <taxon>Gammaproteobacteria</taxon>
        <taxon>Enterobacterales</taxon>
        <taxon>Erwiniaceae</taxon>
        <taxon>Buchnera</taxon>
    </lineage>
</organism>
<dbReference type="GO" id="GO:0009424">
    <property type="term" value="C:bacterial-type flagellum hook"/>
    <property type="evidence" value="ECO:0007669"/>
    <property type="project" value="InterPro"/>
</dbReference>
<evidence type="ECO:0000313" key="6">
    <source>
        <dbReference type="Proteomes" id="UP000298660"/>
    </source>
</evidence>
<comment type="similarity">
    <text evidence="2">Belongs to the FliK family.</text>
</comment>
<evidence type="ECO:0000256" key="1">
    <source>
        <dbReference type="ARBA" id="ARBA00003944"/>
    </source>
</evidence>
<dbReference type="EMBL" id="CP034891">
    <property type="protein sequence ID" value="QCI17493.1"/>
    <property type="molecule type" value="Genomic_DNA"/>
</dbReference>
<reference evidence="5 6" key="1">
    <citation type="submission" date="2018-12" db="EMBL/GenBank/DDBJ databases">
        <authorList>
            <person name="Chong R.A."/>
        </authorList>
    </citation>
    <scope>NUCLEOTIDE SEQUENCE [LARGE SCALE GENOMIC DNA]</scope>
    <source>
        <strain evidence="5 6">Ala</strain>
    </source>
</reference>
<keyword evidence="5" id="KW-0282">Flagellum</keyword>
<comment type="function">
    <text evidence="1">Controls the length of the flagellar hook.</text>
</comment>
<dbReference type="InterPro" id="IPR052563">
    <property type="entry name" value="FliK"/>
</dbReference>
<dbReference type="CDD" id="cd17470">
    <property type="entry name" value="T3SS_Flik_C"/>
    <property type="match status" value="1"/>
</dbReference>
<dbReference type="PANTHER" id="PTHR37533">
    <property type="entry name" value="FLAGELLAR HOOK-LENGTH CONTROL PROTEIN"/>
    <property type="match status" value="1"/>
</dbReference>
<name>A0A4D6XLL3_9GAMM</name>
<dbReference type="Gene3D" id="3.30.750.140">
    <property type="match status" value="1"/>
</dbReference>
<keyword evidence="3" id="KW-1005">Bacterial flagellum biogenesis</keyword>
<dbReference type="PANTHER" id="PTHR37533:SF2">
    <property type="entry name" value="FLAGELLAR HOOK-LENGTH CONTROL PROTEIN"/>
    <property type="match status" value="1"/>
</dbReference>
<evidence type="ECO:0000259" key="4">
    <source>
        <dbReference type="Pfam" id="PF02120"/>
    </source>
</evidence>
<sequence>MLQMIYNINSQNNASLNKDNNFFNNIFKEGLSISVLNQLNKYLLRKEIEFDNVFTEEKKNDDNDKNIVCANFIINNLLNILNKRDRILNSETFNNIKDNKMQKKKIKKNQVNSLHTIDFLKNIKDSKKNKIKNTFKILKIETESSKLINNKNQFNQINELNNIRITNNLDSKKTNNQLFQRKTNIPKVYKNKMKFIEDEKKVILPLDTKKNKKFIFFSKNINKIDNIIHRRNSFPIFNKKEHIKSYIKPLLSNNTKNSIEWKKLISHKILLSISNKNNQAEIHLKPESLGSIHIVINMKNNAATLKFISKYNEVRMFLENSIPFLRNSLTEHGIKLEKFNISSSLTNKKYKNYKNLFSKNINYLDSFKKNLNIYKNDLDLKNFKPIDIYI</sequence>
<dbReference type="InterPro" id="IPR021136">
    <property type="entry name" value="Flagellar_hook_control-like_C"/>
</dbReference>
<dbReference type="GO" id="GO:0044780">
    <property type="term" value="P:bacterial-type flagellum assembly"/>
    <property type="evidence" value="ECO:0007669"/>
    <property type="project" value="InterPro"/>
</dbReference>
<dbReference type="InterPro" id="IPR001635">
    <property type="entry name" value="Flag_hook_Flik"/>
</dbReference>